<organism evidence="2 3">
    <name type="scientific">Hermanssonia centrifuga</name>
    <dbReference type="NCBI Taxonomy" id="98765"/>
    <lineage>
        <taxon>Eukaryota</taxon>
        <taxon>Fungi</taxon>
        <taxon>Dikarya</taxon>
        <taxon>Basidiomycota</taxon>
        <taxon>Agaricomycotina</taxon>
        <taxon>Agaricomycetes</taxon>
        <taxon>Polyporales</taxon>
        <taxon>Meruliaceae</taxon>
        <taxon>Hermanssonia</taxon>
    </lineage>
</organism>
<sequence length="116" mass="13073">LYQQFKEYNPGHGRTTLSSLPCAKQSRVFLLRQNRAEDTLSRIIPESPDNSTMPKPLARREAEVAPCIFGEPTLTESLPPPLPGTLVITIANDRNLLMMVVFSLVVVLCIIERRRK</sequence>
<keyword evidence="1" id="KW-1133">Transmembrane helix</keyword>
<protein>
    <submittedName>
        <fullName evidence="2">Uncharacterized protein</fullName>
    </submittedName>
</protein>
<keyword evidence="1" id="KW-0812">Transmembrane</keyword>
<dbReference type="AlphaFoldDB" id="A0A2R6QM96"/>
<name>A0A2R6QM96_9APHY</name>
<comment type="caution">
    <text evidence="2">The sequence shown here is derived from an EMBL/GenBank/DDBJ whole genome shotgun (WGS) entry which is preliminary data.</text>
</comment>
<dbReference type="Proteomes" id="UP000186601">
    <property type="component" value="Unassembled WGS sequence"/>
</dbReference>
<reference evidence="2 3" key="1">
    <citation type="submission" date="2018-02" db="EMBL/GenBank/DDBJ databases">
        <title>Genome sequence of the basidiomycete white-rot fungus Phlebia centrifuga.</title>
        <authorList>
            <person name="Granchi Z."/>
            <person name="Peng M."/>
            <person name="de Vries R.P."/>
            <person name="Hilden K."/>
            <person name="Makela M.R."/>
            <person name="Grigoriev I."/>
            <person name="Riley R."/>
        </authorList>
    </citation>
    <scope>NUCLEOTIDE SEQUENCE [LARGE SCALE GENOMIC DNA]</scope>
    <source>
        <strain evidence="2 3">FBCC195</strain>
    </source>
</reference>
<evidence type="ECO:0000313" key="3">
    <source>
        <dbReference type="Proteomes" id="UP000186601"/>
    </source>
</evidence>
<evidence type="ECO:0000256" key="1">
    <source>
        <dbReference type="SAM" id="Phobius"/>
    </source>
</evidence>
<dbReference type="EMBL" id="MLYV02000321">
    <property type="protein sequence ID" value="PSS11048.1"/>
    <property type="molecule type" value="Genomic_DNA"/>
</dbReference>
<keyword evidence="3" id="KW-1185">Reference proteome</keyword>
<keyword evidence="1" id="KW-0472">Membrane</keyword>
<feature type="non-terminal residue" evidence="2">
    <location>
        <position position="1"/>
    </location>
</feature>
<evidence type="ECO:0000313" key="2">
    <source>
        <dbReference type="EMBL" id="PSS11048.1"/>
    </source>
</evidence>
<gene>
    <name evidence="2" type="ORF">PHLCEN_2v3344</name>
</gene>
<proteinExistence type="predicted"/>
<accession>A0A2R6QM96</accession>
<feature type="transmembrane region" description="Helical" evidence="1">
    <location>
        <begin position="95"/>
        <end position="111"/>
    </location>
</feature>